<evidence type="ECO:0000313" key="7">
    <source>
        <dbReference type="Proteomes" id="UP000078529"/>
    </source>
</evidence>
<dbReference type="InterPro" id="IPR014730">
    <property type="entry name" value="ETF_a/b_N"/>
</dbReference>
<evidence type="ECO:0000256" key="3">
    <source>
        <dbReference type="SAM" id="MobiDB-lite"/>
    </source>
</evidence>
<keyword evidence="7" id="KW-1185">Reference proteome</keyword>
<dbReference type="GO" id="GO:0033539">
    <property type="term" value="P:fatty acid beta-oxidation using acyl-CoA dehydrogenase"/>
    <property type="evidence" value="ECO:0007669"/>
    <property type="project" value="TreeGrafter"/>
</dbReference>
<reference evidence="6 7" key="1">
    <citation type="journal article" date="2016" name="Front. Microbiol.">
        <title>Genomic Resource of Rice Seed Associated Bacteria.</title>
        <authorList>
            <person name="Midha S."/>
            <person name="Bansal K."/>
            <person name="Sharma S."/>
            <person name="Kumar N."/>
            <person name="Patil P.P."/>
            <person name="Chaudhry V."/>
            <person name="Patil P.B."/>
        </authorList>
    </citation>
    <scope>NUCLEOTIDE SEQUENCE [LARGE SCALE GENOMIC DNA]</scope>
    <source>
        <strain evidence="6 7">NS365</strain>
    </source>
</reference>
<dbReference type="InterPro" id="IPR001308">
    <property type="entry name" value="ETF_a/FixB"/>
</dbReference>
<dbReference type="PATRIC" id="fig|401562.4.peg.2120"/>
<comment type="similarity">
    <text evidence="1">Belongs to the ETF alpha-subunit/FixB family.</text>
</comment>
<keyword evidence="2" id="KW-0249">Electron transport</keyword>
<dbReference type="PANTHER" id="PTHR43153">
    <property type="entry name" value="ELECTRON TRANSFER FLAVOPROTEIN ALPHA"/>
    <property type="match status" value="1"/>
</dbReference>
<protein>
    <recommendedName>
        <fullName evidence="8">Electron transfer flavoprotein alpha/beta-subunit N-terminal domain-containing protein</fullName>
    </recommendedName>
</protein>
<evidence type="ECO:0000259" key="4">
    <source>
        <dbReference type="Pfam" id="PF00766"/>
    </source>
</evidence>
<sequence length="388" mass="41199">MMRLRRDPRLERSVHLLPSSGARPRYDLTQRSGRPRRDPRQEAASQAVRLAPRLRIDRTQHVFLSASAAQAAPIPESKPAVVRVEDAALRVLVITDPGKGPLTPMDRQLLASARIAAGAAGGVVLAVDREVDDAGSAGADRIVILPESAHPADRFETALALRTAIPLAHMMLPETPAGGDLGRRLAARFGWALFSGVEQIGARGLVRPVRGRKVDQEQAECPEILTLAPDMVPLRSDAPREGRIVSLDLPQAKRAVERVRPARGSLPLADSDFVVSAGNGIRDFELFRNVAAALGGTPGASRVVCDSGDMPRAAQVGASGTVLAADCYLALGIAGAPQHLQGIAGCRHVIAVNTDLHAAMVERAELAIVADAQPVMEALLRLAQEKQP</sequence>
<evidence type="ECO:0000313" key="6">
    <source>
        <dbReference type="EMBL" id="KTR05467.1"/>
    </source>
</evidence>
<dbReference type="InterPro" id="IPR029035">
    <property type="entry name" value="DHS-like_NAD/FAD-binding_dom"/>
</dbReference>
<dbReference type="EMBL" id="LDQA01000025">
    <property type="protein sequence ID" value="KTR05467.1"/>
    <property type="molecule type" value="Genomic_DNA"/>
</dbReference>
<gene>
    <name evidence="6" type="ORF">NS365_11740</name>
</gene>
<evidence type="ECO:0000256" key="2">
    <source>
        <dbReference type="ARBA" id="ARBA00022982"/>
    </source>
</evidence>
<dbReference type="Pfam" id="PF01012">
    <property type="entry name" value="ETF"/>
    <property type="match status" value="1"/>
</dbReference>
<dbReference type="Gene3D" id="3.40.50.620">
    <property type="entry name" value="HUPs"/>
    <property type="match status" value="1"/>
</dbReference>
<evidence type="ECO:0000256" key="1">
    <source>
        <dbReference type="ARBA" id="ARBA00005817"/>
    </source>
</evidence>
<dbReference type="Pfam" id="PF00766">
    <property type="entry name" value="ETF_alpha"/>
    <property type="match status" value="1"/>
</dbReference>
<dbReference type="InterPro" id="IPR014729">
    <property type="entry name" value="Rossmann-like_a/b/a_fold"/>
</dbReference>
<feature type="compositionally biased region" description="Basic and acidic residues" evidence="3">
    <location>
        <begin position="1"/>
        <end position="14"/>
    </location>
</feature>
<feature type="domain" description="Electron transfer flavoprotein alpha/beta-subunit N-terminal" evidence="5">
    <location>
        <begin position="91"/>
        <end position="250"/>
    </location>
</feature>
<dbReference type="Gene3D" id="3.40.50.1220">
    <property type="entry name" value="TPP-binding domain"/>
    <property type="match status" value="1"/>
</dbReference>
<dbReference type="AlphaFoldDB" id="A0A175RPF7"/>
<feature type="domain" description="Electron transfer flavoprotein alpha subunit C-terminal" evidence="4">
    <location>
        <begin position="268"/>
        <end position="343"/>
    </location>
</feature>
<evidence type="ECO:0000259" key="5">
    <source>
        <dbReference type="Pfam" id="PF01012"/>
    </source>
</evidence>
<dbReference type="SUPFAM" id="SSF52402">
    <property type="entry name" value="Adenine nucleotide alpha hydrolases-like"/>
    <property type="match status" value="1"/>
</dbReference>
<dbReference type="GO" id="GO:0050660">
    <property type="term" value="F:flavin adenine dinucleotide binding"/>
    <property type="evidence" value="ECO:0007669"/>
    <property type="project" value="InterPro"/>
</dbReference>
<name>A0A175RPF7_9HYPH</name>
<accession>A0A175RPF7</accession>
<organism evidence="6 7">
    <name type="scientific">Aureimonas ureilytica</name>
    <dbReference type="NCBI Taxonomy" id="401562"/>
    <lineage>
        <taxon>Bacteria</taxon>
        <taxon>Pseudomonadati</taxon>
        <taxon>Pseudomonadota</taxon>
        <taxon>Alphaproteobacteria</taxon>
        <taxon>Hyphomicrobiales</taxon>
        <taxon>Aurantimonadaceae</taxon>
        <taxon>Aureimonas</taxon>
    </lineage>
</organism>
<keyword evidence="2" id="KW-0813">Transport</keyword>
<proteinExistence type="inferred from homology"/>
<dbReference type="InterPro" id="IPR014731">
    <property type="entry name" value="ETF_asu_C"/>
</dbReference>
<dbReference type="SUPFAM" id="SSF52467">
    <property type="entry name" value="DHS-like NAD/FAD-binding domain"/>
    <property type="match status" value="1"/>
</dbReference>
<dbReference type="Proteomes" id="UP000078529">
    <property type="component" value="Unassembled WGS sequence"/>
</dbReference>
<evidence type="ECO:0008006" key="8">
    <source>
        <dbReference type="Google" id="ProtNLM"/>
    </source>
</evidence>
<feature type="region of interest" description="Disordered" evidence="3">
    <location>
        <begin position="1"/>
        <end position="47"/>
    </location>
</feature>
<dbReference type="GO" id="GO:0009055">
    <property type="term" value="F:electron transfer activity"/>
    <property type="evidence" value="ECO:0007669"/>
    <property type="project" value="InterPro"/>
</dbReference>
<comment type="caution">
    <text evidence="6">The sequence shown here is derived from an EMBL/GenBank/DDBJ whole genome shotgun (WGS) entry which is preliminary data.</text>
</comment>
<dbReference type="PANTHER" id="PTHR43153:SF1">
    <property type="entry name" value="ELECTRON TRANSFER FLAVOPROTEIN SUBUNIT ALPHA, MITOCHONDRIAL"/>
    <property type="match status" value="1"/>
</dbReference>